<feature type="region of interest" description="Disordered" evidence="1">
    <location>
        <begin position="28"/>
        <end position="49"/>
    </location>
</feature>
<name>A0ABT3E452_9LACO</name>
<feature type="compositionally biased region" description="Basic residues" evidence="1">
    <location>
        <begin position="40"/>
        <end position="49"/>
    </location>
</feature>
<dbReference type="Proteomes" id="UP001526225">
    <property type="component" value="Unassembled WGS sequence"/>
</dbReference>
<reference evidence="2 3" key="1">
    <citation type="submission" date="2022-10" db="EMBL/GenBank/DDBJ databases">
        <title>Weissella fermenti sp. nov., isolated from fermented cabbage.</title>
        <authorList>
            <person name="Lee J.K."/>
            <person name="Baek J.H."/>
            <person name="Choi D.G."/>
            <person name="Kim J.M."/>
            <person name="Jeon C.O."/>
        </authorList>
    </citation>
    <scope>NUCLEOTIDE SEQUENCE [LARGE SCALE GENOMIC DNA]</scope>
    <source>
        <strain evidence="2 3">KACC 18534</strain>
    </source>
</reference>
<dbReference type="RefSeq" id="WP_213409608.1">
    <property type="nucleotide sequence ID" value="NZ_CP074441.1"/>
</dbReference>
<evidence type="ECO:0000256" key="1">
    <source>
        <dbReference type="SAM" id="MobiDB-lite"/>
    </source>
</evidence>
<evidence type="ECO:0000313" key="2">
    <source>
        <dbReference type="EMBL" id="MCW0953186.1"/>
    </source>
</evidence>
<sequence length="49" mass="5913">MHQFHWTPDYWSGLGKREKAMIIAGIDLRTEAEEKERKRAEKKSKGRRR</sequence>
<organism evidence="2 3">
    <name type="scientific">Weissella ceti</name>
    <dbReference type="NCBI Taxonomy" id="759620"/>
    <lineage>
        <taxon>Bacteria</taxon>
        <taxon>Bacillati</taxon>
        <taxon>Bacillota</taxon>
        <taxon>Bacilli</taxon>
        <taxon>Lactobacillales</taxon>
        <taxon>Lactobacillaceae</taxon>
        <taxon>Weissella</taxon>
    </lineage>
</organism>
<accession>A0ABT3E452</accession>
<feature type="compositionally biased region" description="Basic and acidic residues" evidence="1">
    <location>
        <begin position="28"/>
        <end position="39"/>
    </location>
</feature>
<proteinExistence type="predicted"/>
<comment type="caution">
    <text evidence="2">The sequence shown here is derived from an EMBL/GenBank/DDBJ whole genome shotgun (WGS) entry which is preliminary data.</text>
</comment>
<evidence type="ECO:0000313" key="3">
    <source>
        <dbReference type="Proteomes" id="UP001526225"/>
    </source>
</evidence>
<dbReference type="EMBL" id="JAOZFE010000003">
    <property type="protein sequence ID" value="MCW0953186.1"/>
    <property type="molecule type" value="Genomic_DNA"/>
</dbReference>
<keyword evidence="3" id="KW-1185">Reference proteome</keyword>
<gene>
    <name evidence="2" type="ORF">OIT44_03745</name>
</gene>
<protein>
    <submittedName>
        <fullName evidence="2">Uncharacterized protein</fullName>
    </submittedName>
</protein>